<organism evidence="1 2">
    <name type="scientific">Paractinoplanes abujensis</name>
    <dbReference type="NCBI Taxonomy" id="882441"/>
    <lineage>
        <taxon>Bacteria</taxon>
        <taxon>Bacillati</taxon>
        <taxon>Actinomycetota</taxon>
        <taxon>Actinomycetes</taxon>
        <taxon>Micromonosporales</taxon>
        <taxon>Micromonosporaceae</taxon>
        <taxon>Paractinoplanes</taxon>
    </lineage>
</organism>
<dbReference type="AlphaFoldDB" id="A0A7W7G427"/>
<sequence length="355" mass="38129">MAYRVAALGLAERGSVRPADLPVLALGVQEYTPGSAQVALAARTGAALADPRLITVWATRGAPHLHRRADLAALVKQLWPISDADASARIKSGQIPDGGKLGIEAFRATAAAFREVVHEPMPRGEVSTEVSKRVPAALTYDCRSCQARHIAGNVWQHSGLAGGVEVLSRGRDAMLGPLPEAPPIPAGNAGIAELILTYLRLLGPAGPLEVGKYLGSSTAEMKSVWPGDRLTPVTVEGRKAWLPVEAIDELKSAASRDGVRFVPPMDPLLQARDRDVLVPDRERQKEVWRTLGNPGALLIDGEVAGVWRAKMSGKRVDLTVTTFDTVPPARRKQVEKESFEVARAREVPEARVAFE</sequence>
<reference evidence="1 2" key="1">
    <citation type="submission" date="2020-08" db="EMBL/GenBank/DDBJ databases">
        <title>Sequencing the genomes of 1000 actinobacteria strains.</title>
        <authorList>
            <person name="Klenk H.-P."/>
        </authorList>
    </citation>
    <scope>NUCLEOTIDE SEQUENCE [LARGE SCALE GENOMIC DNA]</scope>
    <source>
        <strain evidence="1 2">DSM 45518</strain>
    </source>
</reference>
<gene>
    <name evidence="1" type="ORF">BKA14_005630</name>
</gene>
<keyword evidence="2" id="KW-1185">Reference proteome</keyword>
<dbReference type="Pfam" id="PF06224">
    <property type="entry name" value="AlkZ-like"/>
    <property type="match status" value="1"/>
</dbReference>
<comment type="caution">
    <text evidence="1">The sequence shown here is derived from an EMBL/GenBank/DDBJ whole genome shotgun (WGS) entry which is preliminary data.</text>
</comment>
<dbReference type="RefSeq" id="WP_184953821.1">
    <property type="nucleotide sequence ID" value="NZ_BOMC01000066.1"/>
</dbReference>
<dbReference type="Proteomes" id="UP000542742">
    <property type="component" value="Unassembled WGS sequence"/>
</dbReference>
<evidence type="ECO:0008006" key="3">
    <source>
        <dbReference type="Google" id="ProtNLM"/>
    </source>
</evidence>
<dbReference type="PANTHER" id="PTHR38479">
    <property type="entry name" value="LMO0824 PROTEIN"/>
    <property type="match status" value="1"/>
</dbReference>
<dbReference type="InterPro" id="IPR009351">
    <property type="entry name" value="AlkZ-like"/>
</dbReference>
<evidence type="ECO:0000313" key="2">
    <source>
        <dbReference type="Proteomes" id="UP000542742"/>
    </source>
</evidence>
<protein>
    <recommendedName>
        <fullName evidence="3">Winged helix DNA-binding domain-containing protein</fullName>
    </recommendedName>
</protein>
<dbReference type="PANTHER" id="PTHR38479:SF2">
    <property type="entry name" value="WINGED HELIX DNA-BINDING DOMAIN-CONTAINING PROTEIN"/>
    <property type="match status" value="1"/>
</dbReference>
<accession>A0A7W7G427</accession>
<evidence type="ECO:0000313" key="1">
    <source>
        <dbReference type="EMBL" id="MBB4695482.1"/>
    </source>
</evidence>
<dbReference type="EMBL" id="JACHMF010000001">
    <property type="protein sequence ID" value="MBB4695482.1"/>
    <property type="molecule type" value="Genomic_DNA"/>
</dbReference>
<name>A0A7W7G427_9ACTN</name>
<proteinExistence type="predicted"/>